<dbReference type="PANTHER" id="PTHR11078">
    <property type="entry name" value="N UTILIZATION SUBSTANCE PROTEIN B-RELATED"/>
    <property type="match status" value="1"/>
</dbReference>
<dbReference type="PANTHER" id="PTHR11078:SF3">
    <property type="entry name" value="ANTITERMINATION NUSB DOMAIN-CONTAINING PROTEIN"/>
    <property type="match status" value="1"/>
</dbReference>
<comment type="caution">
    <text evidence="8">The sequence shown here is derived from an EMBL/GenBank/DDBJ whole genome shotgun (WGS) entry which is preliminary data.</text>
</comment>
<dbReference type="PATRIC" id="fig|1423722.3.peg.32"/>
<evidence type="ECO:0000256" key="5">
    <source>
        <dbReference type="ARBA" id="ARBA00023163"/>
    </source>
</evidence>
<dbReference type="SUPFAM" id="SSF48013">
    <property type="entry name" value="NusB-like"/>
    <property type="match status" value="1"/>
</dbReference>
<evidence type="ECO:0000256" key="6">
    <source>
        <dbReference type="HAMAP-Rule" id="MF_00073"/>
    </source>
</evidence>
<evidence type="ECO:0000256" key="4">
    <source>
        <dbReference type="ARBA" id="ARBA00023015"/>
    </source>
</evidence>
<comment type="function">
    <text evidence="6">Involved in transcription antitermination. Required for transcription of ribosomal RNA (rRNA) genes. Binds specifically to the boxA antiterminator sequence of the ribosomal RNA (rrn) operons.</text>
</comment>
<dbReference type="GO" id="GO:0005829">
    <property type="term" value="C:cytosol"/>
    <property type="evidence" value="ECO:0007669"/>
    <property type="project" value="TreeGrafter"/>
</dbReference>
<evidence type="ECO:0000313" key="8">
    <source>
        <dbReference type="EMBL" id="KRK38350.1"/>
    </source>
</evidence>
<dbReference type="NCBIfam" id="NF001223">
    <property type="entry name" value="PRK00202.1-1"/>
    <property type="match status" value="1"/>
</dbReference>
<dbReference type="Proteomes" id="UP000050909">
    <property type="component" value="Unassembled WGS sequence"/>
</dbReference>
<dbReference type="AlphaFoldDB" id="A0A0R1GWG2"/>
<accession>A0A0R1GWG2</accession>
<keyword evidence="4 6" id="KW-0805">Transcription regulation</keyword>
<evidence type="ECO:0000256" key="2">
    <source>
        <dbReference type="ARBA" id="ARBA00022814"/>
    </source>
</evidence>
<evidence type="ECO:0000256" key="3">
    <source>
        <dbReference type="ARBA" id="ARBA00022884"/>
    </source>
</evidence>
<name>A0A0R1GWG2_9LACO</name>
<dbReference type="InterPro" id="IPR006027">
    <property type="entry name" value="NusB_RsmB_TIM44"/>
</dbReference>
<dbReference type="GO" id="GO:0006353">
    <property type="term" value="P:DNA-templated transcription termination"/>
    <property type="evidence" value="ECO:0007669"/>
    <property type="project" value="UniProtKB-UniRule"/>
</dbReference>
<dbReference type="RefSeq" id="WP_054744859.1">
    <property type="nucleotide sequence ID" value="NZ_AZCV01000001.1"/>
</dbReference>
<sequence>MNQHEVRRFALQVIFLLNQNQELTAQSAIQQVKNTTDFDQETPEYATYLVNGVEEKRADLRQSIAQYLKQGWKIERINKIDLSILELAIFEIQNSESIPKIAAVDEALNLAGEFSDDVSKAFINGILSNFVSK</sequence>
<evidence type="ECO:0000259" key="7">
    <source>
        <dbReference type="Pfam" id="PF01029"/>
    </source>
</evidence>
<dbReference type="Gene3D" id="1.10.940.10">
    <property type="entry name" value="NusB-like"/>
    <property type="match status" value="1"/>
</dbReference>
<evidence type="ECO:0000256" key="1">
    <source>
        <dbReference type="ARBA" id="ARBA00005952"/>
    </source>
</evidence>
<dbReference type="GO" id="GO:0003723">
    <property type="term" value="F:RNA binding"/>
    <property type="evidence" value="ECO:0007669"/>
    <property type="project" value="UniProtKB-UniRule"/>
</dbReference>
<dbReference type="Pfam" id="PF01029">
    <property type="entry name" value="NusB"/>
    <property type="match status" value="1"/>
</dbReference>
<reference evidence="8 9" key="1">
    <citation type="journal article" date="2015" name="Genome Announc.">
        <title>Expanding the biotechnology potential of lactobacilli through comparative genomics of 213 strains and associated genera.</title>
        <authorList>
            <person name="Sun Z."/>
            <person name="Harris H.M."/>
            <person name="McCann A."/>
            <person name="Guo C."/>
            <person name="Argimon S."/>
            <person name="Zhang W."/>
            <person name="Yang X."/>
            <person name="Jeffery I.B."/>
            <person name="Cooney J.C."/>
            <person name="Kagawa T.F."/>
            <person name="Liu W."/>
            <person name="Song Y."/>
            <person name="Salvetti E."/>
            <person name="Wrobel A."/>
            <person name="Rasinkangas P."/>
            <person name="Parkhill J."/>
            <person name="Rea M.C."/>
            <person name="O'Sullivan O."/>
            <person name="Ritari J."/>
            <person name="Douillard F.P."/>
            <person name="Paul Ross R."/>
            <person name="Yang R."/>
            <person name="Briner A.E."/>
            <person name="Felis G.E."/>
            <person name="de Vos W.M."/>
            <person name="Barrangou R."/>
            <person name="Klaenhammer T.R."/>
            <person name="Caufield P.W."/>
            <person name="Cui Y."/>
            <person name="Zhang H."/>
            <person name="O'Toole P.W."/>
        </authorList>
    </citation>
    <scope>NUCLEOTIDE SEQUENCE [LARGE SCALE GENOMIC DNA]</scope>
    <source>
        <strain evidence="8 9">DSM 20534</strain>
    </source>
</reference>
<comment type="similarity">
    <text evidence="1 6">Belongs to the NusB family.</text>
</comment>
<dbReference type="InterPro" id="IPR011605">
    <property type="entry name" value="NusB_fam"/>
</dbReference>
<proteinExistence type="inferred from homology"/>
<feature type="domain" description="NusB/RsmB/TIM44" evidence="7">
    <location>
        <begin position="5"/>
        <end position="131"/>
    </location>
</feature>
<dbReference type="GO" id="GO:0031564">
    <property type="term" value="P:transcription antitermination"/>
    <property type="evidence" value="ECO:0007669"/>
    <property type="project" value="UniProtKB-KW"/>
</dbReference>
<keyword evidence="2 6" id="KW-0889">Transcription antitermination</keyword>
<gene>
    <name evidence="6" type="primary">nusB</name>
    <name evidence="8" type="ORF">FC62_GL000032</name>
</gene>
<dbReference type="InterPro" id="IPR035926">
    <property type="entry name" value="NusB-like_sf"/>
</dbReference>
<keyword evidence="9" id="KW-1185">Reference proteome</keyword>
<dbReference type="NCBIfam" id="TIGR01951">
    <property type="entry name" value="nusB"/>
    <property type="match status" value="1"/>
</dbReference>
<organism evidence="8 9">
    <name type="scientific">Amylolactobacillus amylotrophicus DSM 20534</name>
    <dbReference type="NCBI Taxonomy" id="1423722"/>
    <lineage>
        <taxon>Bacteria</taxon>
        <taxon>Bacillati</taxon>
        <taxon>Bacillota</taxon>
        <taxon>Bacilli</taxon>
        <taxon>Lactobacillales</taxon>
        <taxon>Lactobacillaceae</taxon>
        <taxon>Amylolactobacillus</taxon>
    </lineage>
</organism>
<protein>
    <recommendedName>
        <fullName evidence="6">Transcription antitermination protein NusB</fullName>
    </recommendedName>
    <alternativeName>
        <fullName evidence="6">Antitermination factor NusB</fullName>
    </alternativeName>
</protein>
<dbReference type="HAMAP" id="MF_00073">
    <property type="entry name" value="NusB"/>
    <property type="match status" value="1"/>
</dbReference>
<keyword evidence="3 6" id="KW-0694">RNA-binding</keyword>
<keyword evidence="5 6" id="KW-0804">Transcription</keyword>
<evidence type="ECO:0000313" key="9">
    <source>
        <dbReference type="Proteomes" id="UP000050909"/>
    </source>
</evidence>
<dbReference type="EMBL" id="AZCV01000001">
    <property type="protein sequence ID" value="KRK38350.1"/>
    <property type="molecule type" value="Genomic_DNA"/>
</dbReference>